<dbReference type="EMBL" id="NOKA02000016">
    <property type="protein sequence ID" value="RDY31389.1"/>
    <property type="molecule type" value="Genomic_DNA"/>
</dbReference>
<gene>
    <name evidence="2" type="ORF">C8E03_11430</name>
    <name evidence="3" type="ORF">CG710_009720</name>
</gene>
<keyword evidence="4" id="KW-1185">Reference proteome</keyword>
<proteinExistence type="predicted"/>
<reference evidence="3 4" key="1">
    <citation type="journal article" date="2017" name="Genome Announc.">
        <title>Draft Genome Sequence of a Sporulating and Motile Strain of Lachnotalea glycerini Isolated from Water in Quebec City, Canada.</title>
        <authorList>
            <person name="Maheux A.F."/>
            <person name="Boudreau D.K."/>
            <person name="Berube E."/>
            <person name="Boissinot M."/>
            <person name="Raymond F."/>
            <person name="Brodeur S."/>
            <person name="Corbeil J."/>
            <person name="Isabel S."/>
            <person name="Omar R.F."/>
            <person name="Bergeron M.G."/>
        </authorList>
    </citation>
    <scope>NUCLEOTIDE SEQUENCE [LARGE SCALE GENOMIC DNA]</scope>
    <source>
        <strain evidence="3 4">CCRI-19302</strain>
    </source>
</reference>
<keyword evidence="1" id="KW-0175">Coiled coil</keyword>
<evidence type="ECO:0000313" key="2">
    <source>
        <dbReference type="EMBL" id="PXV85953.1"/>
    </source>
</evidence>
<dbReference type="Proteomes" id="UP000247523">
    <property type="component" value="Unassembled WGS sequence"/>
</dbReference>
<dbReference type="AlphaFoldDB" id="A0A255IMM2"/>
<reference evidence="2 5" key="2">
    <citation type="submission" date="2018-05" db="EMBL/GenBank/DDBJ databases">
        <title>Genomic Encyclopedia of Type Strains, Phase IV (KMG-IV): sequencing the most valuable type-strain genomes for metagenomic binning, comparative biology and taxonomic classification.</title>
        <authorList>
            <person name="Goeker M."/>
        </authorList>
    </citation>
    <scope>NUCLEOTIDE SEQUENCE [LARGE SCALE GENOMIC DNA]</scope>
    <source>
        <strain evidence="2 5">DSM 28816</strain>
    </source>
</reference>
<organism evidence="3 4">
    <name type="scientific">Lachnotalea glycerini</name>
    <dbReference type="NCBI Taxonomy" id="1763509"/>
    <lineage>
        <taxon>Bacteria</taxon>
        <taxon>Bacillati</taxon>
        <taxon>Bacillota</taxon>
        <taxon>Clostridia</taxon>
        <taxon>Lachnospirales</taxon>
        <taxon>Lachnospiraceae</taxon>
        <taxon>Lachnotalea</taxon>
    </lineage>
</organism>
<dbReference type="OrthoDB" id="9922971at2"/>
<accession>A0A255IMM2</accession>
<name>A0A255IMM2_9FIRM</name>
<sequence length="69" mass="8101">MQKIKTLSHVYVRPEPIMSGASIYLKLHIIASQMERLENTKESCLNKIDMANQRLELLENRYNNLKNLL</sequence>
<dbReference type="EMBL" id="QICS01000014">
    <property type="protein sequence ID" value="PXV85953.1"/>
    <property type="molecule type" value="Genomic_DNA"/>
</dbReference>
<comment type="caution">
    <text evidence="3">The sequence shown here is derived from an EMBL/GenBank/DDBJ whole genome shotgun (WGS) entry which is preliminary data.</text>
</comment>
<evidence type="ECO:0000313" key="4">
    <source>
        <dbReference type="Proteomes" id="UP000216411"/>
    </source>
</evidence>
<evidence type="ECO:0000313" key="5">
    <source>
        <dbReference type="Proteomes" id="UP000247523"/>
    </source>
</evidence>
<reference evidence="3" key="3">
    <citation type="submission" date="2018-07" db="EMBL/GenBank/DDBJ databases">
        <authorList>
            <person name="Quirk P.G."/>
            <person name="Krulwich T.A."/>
        </authorList>
    </citation>
    <scope>NUCLEOTIDE SEQUENCE</scope>
    <source>
        <strain evidence="3">CCRI-19302</strain>
    </source>
</reference>
<evidence type="ECO:0000313" key="3">
    <source>
        <dbReference type="EMBL" id="RDY31389.1"/>
    </source>
</evidence>
<feature type="coiled-coil region" evidence="1">
    <location>
        <begin position="34"/>
        <end position="68"/>
    </location>
</feature>
<dbReference type="RefSeq" id="WP_094376572.1">
    <property type="nucleotide sequence ID" value="NZ_NOKA02000016.1"/>
</dbReference>
<dbReference type="Proteomes" id="UP000216411">
    <property type="component" value="Unassembled WGS sequence"/>
</dbReference>
<evidence type="ECO:0000256" key="1">
    <source>
        <dbReference type="SAM" id="Coils"/>
    </source>
</evidence>
<protein>
    <submittedName>
        <fullName evidence="3">Uncharacterized protein</fullName>
    </submittedName>
</protein>